<feature type="binding site" evidence="11">
    <location>
        <position position="167"/>
    </location>
    <ligand>
        <name>Mg(2+)</name>
        <dbReference type="ChEBI" id="CHEBI:18420"/>
    </ligand>
</feature>
<keyword evidence="5 10" id="KW-0479">Metal-binding</keyword>
<name>A0A1I2TRY0_9SPHI</name>
<comment type="cofactor">
    <cofactor evidence="11">
        <name>Mg(2+)</name>
        <dbReference type="ChEBI" id="CHEBI:18420"/>
    </cofactor>
    <cofactor evidence="11">
        <name>Mn(2+)</name>
        <dbReference type="ChEBI" id="CHEBI:29035"/>
    </cofactor>
    <text evidence="11">Magnesium. Can also use manganese.</text>
</comment>
<reference evidence="12 13" key="1">
    <citation type="submission" date="2016-10" db="EMBL/GenBank/DDBJ databases">
        <authorList>
            <person name="de Groot N.N."/>
        </authorList>
    </citation>
    <scope>NUCLEOTIDE SEQUENCE [LARGE SCALE GENOMIC DNA]</scope>
    <source>
        <strain evidence="12 13">DSM 18684</strain>
    </source>
</reference>
<comment type="similarity">
    <text evidence="10">Belongs to the ApbE family.</text>
</comment>
<accession>A0A1I2TRY0</accession>
<dbReference type="InterPro" id="IPR024932">
    <property type="entry name" value="ApbE"/>
</dbReference>
<evidence type="ECO:0000256" key="3">
    <source>
        <dbReference type="ARBA" id="ARBA00022630"/>
    </source>
</evidence>
<evidence type="ECO:0000256" key="2">
    <source>
        <dbReference type="ARBA" id="ARBA00016337"/>
    </source>
</evidence>
<dbReference type="EMBL" id="FOPP01000001">
    <property type="protein sequence ID" value="SFG65101.1"/>
    <property type="molecule type" value="Genomic_DNA"/>
</dbReference>
<comment type="catalytic activity">
    <reaction evidence="9 10">
        <text>L-threonyl-[protein] + FAD = FMN-L-threonyl-[protein] + AMP + H(+)</text>
        <dbReference type="Rhea" id="RHEA:36847"/>
        <dbReference type="Rhea" id="RHEA-COMP:11060"/>
        <dbReference type="Rhea" id="RHEA-COMP:11061"/>
        <dbReference type="ChEBI" id="CHEBI:15378"/>
        <dbReference type="ChEBI" id="CHEBI:30013"/>
        <dbReference type="ChEBI" id="CHEBI:57692"/>
        <dbReference type="ChEBI" id="CHEBI:74257"/>
        <dbReference type="ChEBI" id="CHEBI:456215"/>
        <dbReference type="EC" id="2.7.1.180"/>
    </reaction>
</comment>
<feature type="binding site" evidence="11">
    <location>
        <position position="284"/>
    </location>
    <ligand>
        <name>Mg(2+)</name>
        <dbReference type="ChEBI" id="CHEBI:18420"/>
    </ligand>
</feature>
<keyword evidence="13" id="KW-1185">Reference proteome</keyword>
<dbReference type="SUPFAM" id="SSF143631">
    <property type="entry name" value="ApbE-like"/>
    <property type="match status" value="1"/>
</dbReference>
<dbReference type="OrthoDB" id="9778595at2"/>
<evidence type="ECO:0000256" key="7">
    <source>
        <dbReference type="ARBA" id="ARBA00022842"/>
    </source>
</evidence>
<dbReference type="STRING" id="414048.SAMN04489864_101452"/>
<evidence type="ECO:0000256" key="1">
    <source>
        <dbReference type="ARBA" id="ARBA00011955"/>
    </source>
</evidence>
<evidence type="ECO:0000256" key="5">
    <source>
        <dbReference type="ARBA" id="ARBA00022723"/>
    </source>
</evidence>
<dbReference type="EC" id="2.7.1.180" evidence="1 10"/>
<keyword evidence="4 10" id="KW-0808">Transferase</keyword>
<dbReference type="PANTHER" id="PTHR30040">
    <property type="entry name" value="THIAMINE BIOSYNTHESIS LIPOPROTEIN APBE"/>
    <property type="match status" value="1"/>
</dbReference>
<keyword evidence="6 10" id="KW-0274">FAD</keyword>
<keyword evidence="3 10" id="KW-0285">Flavoprotein</keyword>
<dbReference type="RefSeq" id="WP_090991920.1">
    <property type="nucleotide sequence ID" value="NZ_FOPP01000001.1"/>
</dbReference>
<organism evidence="12 13">
    <name type="scientific">Pedobacter insulae</name>
    <dbReference type="NCBI Taxonomy" id="414048"/>
    <lineage>
        <taxon>Bacteria</taxon>
        <taxon>Pseudomonadati</taxon>
        <taxon>Bacteroidota</taxon>
        <taxon>Sphingobacteriia</taxon>
        <taxon>Sphingobacteriales</taxon>
        <taxon>Sphingobacteriaceae</taxon>
        <taxon>Pedobacter</taxon>
    </lineage>
</organism>
<dbReference type="InterPro" id="IPR003374">
    <property type="entry name" value="ApbE-like_sf"/>
</dbReference>
<sequence>MNLVKHLFAFFSGIFVLTPGEGSVQEFKINGYAQGTSYSITYYAQGEFVKKNNIDSIIQVIDQSMSLYKPGSIINRLNESTSEMLVDFHFMEVYKRANAIFKDTDGKFDVTVGPLVQAWGFGPKKEEKFPDDATIKSLLKCVGMDKITWDNLTIKKENQCVKIDLNGIAQGYTVDLVASYLHSKKITSFMVEVGGELRVNGTKPGGQLFKIGIEGPSDGKLSVQSIKHILQFKKGAITTSGNYQKYKMNGNQRISHLINPTTGYPLKNEMISVTVFAKDAITADGYDNALMAMSAKEALAFVAKRKQLEAYIIYQKENGEIADTLSKGFTKLILN</sequence>
<dbReference type="PIRSF" id="PIRSF006268">
    <property type="entry name" value="ApbE"/>
    <property type="match status" value="1"/>
</dbReference>
<dbReference type="PANTHER" id="PTHR30040:SF2">
    <property type="entry name" value="FAD:PROTEIN FMN TRANSFERASE"/>
    <property type="match status" value="1"/>
</dbReference>
<evidence type="ECO:0000256" key="9">
    <source>
        <dbReference type="ARBA" id="ARBA00048540"/>
    </source>
</evidence>
<evidence type="ECO:0000256" key="11">
    <source>
        <dbReference type="PIRSR" id="PIRSR006268-2"/>
    </source>
</evidence>
<evidence type="ECO:0000256" key="8">
    <source>
        <dbReference type="ARBA" id="ARBA00031306"/>
    </source>
</evidence>
<keyword evidence="7 10" id="KW-0460">Magnesium</keyword>
<gene>
    <name evidence="12" type="ORF">SAMN04489864_101452</name>
</gene>
<dbReference type="Pfam" id="PF02424">
    <property type="entry name" value="ApbE"/>
    <property type="match status" value="1"/>
</dbReference>
<evidence type="ECO:0000256" key="10">
    <source>
        <dbReference type="PIRNR" id="PIRNR006268"/>
    </source>
</evidence>
<evidence type="ECO:0000313" key="12">
    <source>
        <dbReference type="EMBL" id="SFG65101.1"/>
    </source>
</evidence>
<evidence type="ECO:0000256" key="6">
    <source>
        <dbReference type="ARBA" id="ARBA00022827"/>
    </source>
</evidence>
<evidence type="ECO:0000256" key="4">
    <source>
        <dbReference type="ARBA" id="ARBA00022679"/>
    </source>
</evidence>
<protein>
    <recommendedName>
        <fullName evidence="2 10">FAD:protein FMN transferase</fullName>
        <ecNumber evidence="1 10">2.7.1.180</ecNumber>
    </recommendedName>
    <alternativeName>
        <fullName evidence="8 10">Flavin transferase</fullName>
    </alternativeName>
</protein>
<proteinExistence type="inferred from homology"/>
<evidence type="ECO:0000313" key="13">
    <source>
        <dbReference type="Proteomes" id="UP000199666"/>
    </source>
</evidence>
<dbReference type="Proteomes" id="UP000199666">
    <property type="component" value="Unassembled WGS sequence"/>
</dbReference>
<dbReference type="AlphaFoldDB" id="A0A1I2TRY0"/>
<dbReference type="GO" id="GO:0046872">
    <property type="term" value="F:metal ion binding"/>
    <property type="evidence" value="ECO:0007669"/>
    <property type="project" value="UniProtKB-UniRule"/>
</dbReference>
<dbReference type="GO" id="GO:0016740">
    <property type="term" value="F:transferase activity"/>
    <property type="evidence" value="ECO:0007669"/>
    <property type="project" value="UniProtKB-UniRule"/>
</dbReference>
<keyword evidence="12" id="KW-0449">Lipoprotein</keyword>
<dbReference type="Gene3D" id="3.10.520.10">
    <property type="entry name" value="ApbE-like domains"/>
    <property type="match status" value="1"/>
</dbReference>